<keyword evidence="1" id="KW-0812">Transmembrane</keyword>
<dbReference type="GO" id="GO:0012505">
    <property type="term" value="C:endomembrane system"/>
    <property type="evidence" value="ECO:0007669"/>
    <property type="project" value="TreeGrafter"/>
</dbReference>
<feature type="domain" description="Phospholipid/glycerol acyltransferase" evidence="2">
    <location>
        <begin position="115"/>
        <end position="218"/>
    </location>
</feature>
<evidence type="ECO:0000256" key="1">
    <source>
        <dbReference type="SAM" id="Phobius"/>
    </source>
</evidence>
<keyword evidence="1" id="KW-0472">Membrane</keyword>
<organism evidence="3">
    <name type="scientific">Ditylum brightwellii</name>
    <dbReference type="NCBI Taxonomy" id="49249"/>
    <lineage>
        <taxon>Eukaryota</taxon>
        <taxon>Sar</taxon>
        <taxon>Stramenopiles</taxon>
        <taxon>Ochrophyta</taxon>
        <taxon>Bacillariophyta</taxon>
        <taxon>Mediophyceae</taxon>
        <taxon>Lithodesmiophycidae</taxon>
        <taxon>Lithodesmiales</taxon>
        <taxon>Lithodesmiaceae</taxon>
        <taxon>Ditylum</taxon>
    </lineage>
</organism>
<accession>A0A7S1ZMQ4</accession>
<keyword evidence="1" id="KW-1133">Transmembrane helix</keyword>
<name>A0A7S1ZMQ4_9STRA</name>
<dbReference type="PANTHER" id="PTHR10983">
    <property type="entry name" value="1-ACYLGLYCEROL-3-PHOSPHATE ACYLTRANSFERASE-RELATED"/>
    <property type="match status" value="1"/>
</dbReference>
<sequence>MCKAATTPQDIHISDFSSLPRKPLVDDAGLLKTLYIMAYSHLSVTFLCLNVMFDLFVLGVPALILHALGILSDKNFTRYTTVLIDWTTPIVCAAPVVFSGTQLYCNDINLLIESKEKNSLFLANHGSRIDWMIAMVCGHMKDLVSKKVTRCRVGFVCEAIIQYMPFIGWYRKMICDDVFVSRSFQADGPIIKKNISHFHRSGCTRMLFLSPEGVVVDFGKRDVEYIKECREFCKEQGYRPFEYTLTPRYKGTTCLLKQTEAGGPVVSVTLAYVRDGKLLNCRLTSPNRVIPDIYLLHQGIGGKPVHVYIHLERLDISTTNVPDLKNVLMTDYERKDKMLSMWDKFMLGEQQTQSAEKSSWMSQFTAIDMNVKSALLYQLLHAIVMFAAASLCGCMDKLLLSIKILFVTVASCHTLGWVMNSTSMESVPFETGIKGIYKATTGMKRTNCLDKCKSK</sequence>
<dbReference type="EMBL" id="HBGN01027992">
    <property type="protein sequence ID" value="CAD9343929.1"/>
    <property type="molecule type" value="Transcribed_RNA"/>
</dbReference>
<dbReference type="Pfam" id="PF01553">
    <property type="entry name" value="Acyltransferase"/>
    <property type="match status" value="1"/>
</dbReference>
<dbReference type="CDD" id="cd07990">
    <property type="entry name" value="LPLAT_LCLAT1-like"/>
    <property type="match status" value="1"/>
</dbReference>
<evidence type="ECO:0000313" key="3">
    <source>
        <dbReference type="EMBL" id="CAD9343929.1"/>
    </source>
</evidence>
<gene>
    <name evidence="3" type="ORF">DBRI1063_LOCUS18093</name>
</gene>
<protein>
    <recommendedName>
        <fullName evidence="2">Phospholipid/glycerol acyltransferase domain-containing protein</fullName>
    </recommendedName>
</protein>
<dbReference type="GO" id="GO:0016746">
    <property type="term" value="F:acyltransferase activity"/>
    <property type="evidence" value="ECO:0007669"/>
    <property type="project" value="InterPro"/>
</dbReference>
<feature type="transmembrane region" description="Helical" evidence="1">
    <location>
        <begin position="44"/>
        <end position="71"/>
    </location>
</feature>
<reference evidence="3" key="1">
    <citation type="submission" date="2021-01" db="EMBL/GenBank/DDBJ databases">
        <authorList>
            <person name="Corre E."/>
            <person name="Pelletier E."/>
            <person name="Niang G."/>
            <person name="Scheremetjew M."/>
            <person name="Finn R."/>
            <person name="Kale V."/>
            <person name="Holt S."/>
            <person name="Cochrane G."/>
            <person name="Meng A."/>
            <person name="Brown T."/>
            <person name="Cohen L."/>
        </authorList>
    </citation>
    <scope>NUCLEOTIDE SEQUENCE</scope>
    <source>
        <strain evidence="3">Pop2</strain>
    </source>
</reference>
<proteinExistence type="predicted"/>
<dbReference type="PANTHER" id="PTHR10983:SF16">
    <property type="entry name" value="LYSOCARDIOLIPIN ACYLTRANSFERASE 1"/>
    <property type="match status" value="1"/>
</dbReference>
<dbReference type="AlphaFoldDB" id="A0A7S1ZMQ4"/>
<dbReference type="InterPro" id="IPR002123">
    <property type="entry name" value="Plipid/glycerol_acylTrfase"/>
</dbReference>
<evidence type="ECO:0000259" key="2">
    <source>
        <dbReference type="Pfam" id="PF01553"/>
    </source>
</evidence>